<sequence>MNSADRLSAKSAAAAWLRGSGTRADIDFVQADGSRLGRLEY</sequence>
<keyword evidence="2" id="KW-1185">Reference proteome</keyword>
<proteinExistence type="predicted"/>
<protein>
    <submittedName>
        <fullName evidence="1">Uncharacterized protein</fullName>
    </submittedName>
</protein>
<reference evidence="1" key="1">
    <citation type="submission" date="2022-10" db="EMBL/GenBank/DDBJ databases">
        <title>The complete genomes of actinobacterial strains from the NBC collection.</title>
        <authorList>
            <person name="Joergensen T.S."/>
            <person name="Alvarez Arevalo M."/>
            <person name="Sterndorff E.B."/>
            <person name="Faurdal D."/>
            <person name="Vuksanovic O."/>
            <person name="Mourched A.-S."/>
            <person name="Charusanti P."/>
            <person name="Shaw S."/>
            <person name="Blin K."/>
            <person name="Weber T."/>
        </authorList>
    </citation>
    <scope>NUCLEOTIDE SEQUENCE</scope>
    <source>
        <strain evidence="1">NBC_01436</strain>
    </source>
</reference>
<dbReference type="RefSeq" id="WP_329359160.1">
    <property type="nucleotide sequence ID" value="NZ_CP109490.1"/>
</dbReference>
<evidence type="ECO:0000313" key="1">
    <source>
        <dbReference type="EMBL" id="WUX41412.1"/>
    </source>
</evidence>
<evidence type="ECO:0000313" key="2">
    <source>
        <dbReference type="Proteomes" id="UP001431926"/>
    </source>
</evidence>
<dbReference type="Proteomes" id="UP001431926">
    <property type="component" value="Chromosome"/>
</dbReference>
<gene>
    <name evidence="1" type="ORF">OG367_36590</name>
</gene>
<organism evidence="1 2">
    <name type="scientific">Streptomyces anulatus</name>
    <name type="common">Streptomyces chrysomallus</name>
    <dbReference type="NCBI Taxonomy" id="1892"/>
    <lineage>
        <taxon>Bacteria</taxon>
        <taxon>Bacillati</taxon>
        <taxon>Actinomycetota</taxon>
        <taxon>Actinomycetes</taxon>
        <taxon>Kitasatosporales</taxon>
        <taxon>Streptomycetaceae</taxon>
        <taxon>Streptomyces</taxon>
    </lineage>
</organism>
<dbReference type="EMBL" id="CP109491">
    <property type="protein sequence ID" value="WUX41412.1"/>
    <property type="molecule type" value="Genomic_DNA"/>
</dbReference>
<accession>A0ABZ1ZRM8</accession>
<name>A0ABZ1ZRM8_STRAQ</name>